<evidence type="ECO:0000256" key="5">
    <source>
        <dbReference type="ARBA" id="ARBA00023027"/>
    </source>
</evidence>
<feature type="domain" description="Amine oxidase" evidence="6">
    <location>
        <begin position="11"/>
        <end position="479"/>
    </location>
</feature>
<keyword evidence="8" id="KW-1185">Reference proteome</keyword>
<dbReference type="PANTHER" id="PTHR46091:SF3">
    <property type="entry name" value="AMINE OXIDASE DOMAIN-CONTAINING PROTEIN"/>
    <property type="match status" value="1"/>
</dbReference>
<keyword evidence="3" id="KW-0274">FAD</keyword>
<dbReference type="PANTHER" id="PTHR46091">
    <property type="entry name" value="BLR7054 PROTEIN"/>
    <property type="match status" value="1"/>
</dbReference>
<sequence length="500" mass="57357">MYDVIIIGSGMGGLTCGALLSKEGFNVCVLEKNKQFGGCLQTFVRERVIFDSGVHYVGGLGKGQNLYQIFKYLGIMDKLKLEKLDEDAFDYIVFENDDNRYPLAQGYENFVQQLLKFFPEEEMAIRKYCDKMQEVCRKFPLYNLSFDENFEKGEVMQIGTKQFIESLTDNVRLQEVLAGNNVLYAGLPDKSPFYVHALVLNSYIEGSWKFVDGGSQIGKYLVQVIRENGGDIKRNCNVTEIVEMNGVADHVVLDNGEKLFAKNFISNIHPYNTLKMLKTELIRHAYRSRIGSLENTISCFIINIVCKKNCFKSFKHNIYFNKEGAVWDSWQYTEDEWPKNYGIFASSSSKNRDYVEGLTLFTYMRYDDVKKWEDTFNTVSKEDDRGAEYEAFKKRKAEKLIDEAEKKIPGLRDCIQSYYTSTPLTYRDYIGGDDGSLYGIVRDFKEPLKTFISPKTKLPNLFFTGQNISMHGILGVTISALASCSSLVNMHEVLERIRKS</sequence>
<evidence type="ECO:0000256" key="4">
    <source>
        <dbReference type="ARBA" id="ARBA00022857"/>
    </source>
</evidence>
<organism evidence="7 8">
    <name type="scientific">Pinibacter aurantiacus</name>
    <dbReference type="NCBI Taxonomy" id="2851599"/>
    <lineage>
        <taxon>Bacteria</taxon>
        <taxon>Pseudomonadati</taxon>
        <taxon>Bacteroidota</taxon>
        <taxon>Chitinophagia</taxon>
        <taxon>Chitinophagales</taxon>
        <taxon>Chitinophagaceae</taxon>
        <taxon>Pinibacter</taxon>
    </lineage>
</organism>
<evidence type="ECO:0000313" key="7">
    <source>
        <dbReference type="EMBL" id="MBV4358008.1"/>
    </source>
</evidence>
<dbReference type="AlphaFoldDB" id="A0A9E2W4X3"/>
<dbReference type="Pfam" id="PF01593">
    <property type="entry name" value="Amino_oxidase"/>
    <property type="match status" value="1"/>
</dbReference>
<gene>
    <name evidence="7" type="ORF">KTO63_12665</name>
</gene>
<comment type="caution">
    <text evidence="7">The sequence shown here is derived from an EMBL/GenBank/DDBJ whole genome shotgun (WGS) entry which is preliminary data.</text>
</comment>
<evidence type="ECO:0000259" key="6">
    <source>
        <dbReference type="Pfam" id="PF01593"/>
    </source>
</evidence>
<reference evidence="7" key="1">
    <citation type="submission" date="2021-06" db="EMBL/GenBank/DDBJ databases">
        <authorList>
            <person name="Huq M.A."/>
        </authorList>
    </citation>
    <scope>NUCLEOTIDE SEQUENCE</scope>
    <source>
        <strain evidence="7">MAH-26</strain>
    </source>
</reference>
<dbReference type="RefSeq" id="WP_217791658.1">
    <property type="nucleotide sequence ID" value="NZ_JAHSPG010000008.1"/>
</dbReference>
<dbReference type="EMBL" id="JAHSPG010000008">
    <property type="protein sequence ID" value="MBV4358008.1"/>
    <property type="molecule type" value="Genomic_DNA"/>
</dbReference>
<evidence type="ECO:0000313" key="8">
    <source>
        <dbReference type="Proteomes" id="UP000812270"/>
    </source>
</evidence>
<keyword evidence="2" id="KW-0732">Signal</keyword>
<evidence type="ECO:0000256" key="2">
    <source>
        <dbReference type="ARBA" id="ARBA00022729"/>
    </source>
</evidence>
<keyword evidence="1" id="KW-0285">Flavoprotein</keyword>
<protein>
    <submittedName>
        <fullName evidence="7">NAD(P)/FAD-dependent oxidoreductase</fullName>
    </submittedName>
</protein>
<dbReference type="InterPro" id="IPR002937">
    <property type="entry name" value="Amino_oxidase"/>
</dbReference>
<dbReference type="Proteomes" id="UP000812270">
    <property type="component" value="Unassembled WGS sequence"/>
</dbReference>
<evidence type="ECO:0000256" key="3">
    <source>
        <dbReference type="ARBA" id="ARBA00022827"/>
    </source>
</evidence>
<dbReference type="GO" id="GO:0016491">
    <property type="term" value="F:oxidoreductase activity"/>
    <property type="evidence" value="ECO:0007669"/>
    <property type="project" value="InterPro"/>
</dbReference>
<evidence type="ECO:0000256" key="1">
    <source>
        <dbReference type="ARBA" id="ARBA00022630"/>
    </source>
</evidence>
<keyword evidence="4" id="KW-0521">NADP</keyword>
<proteinExistence type="predicted"/>
<name>A0A9E2W4X3_9BACT</name>
<keyword evidence="5" id="KW-0520">NAD</keyword>
<accession>A0A9E2W4X3</accession>
<dbReference type="InterPro" id="IPR052206">
    <property type="entry name" value="Retinol_saturase"/>
</dbReference>